<keyword evidence="5" id="KW-0442">Lipid degradation</keyword>
<dbReference type="InterPro" id="IPR001736">
    <property type="entry name" value="PLipase_D/transphosphatidylase"/>
</dbReference>
<dbReference type="EC" id="3.1.4.4" evidence="3"/>
<dbReference type="SUPFAM" id="SSF56024">
    <property type="entry name" value="Phospholipase D/nuclease"/>
    <property type="match status" value="1"/>
</dbReference>
<dbReference type="GO" id="GO:0006793">
    <property type="term" value="P:phosphorus metabolic process"/>
    <property type="evidence" value="ECO:0007669"/>
    <property type="project" value="UniProtKB-ARBA"/>
</dbReference>
<dbReference type="GO" id="GO:0004630">
    <property type="term" value="F:phospholipase D activity"/>
    <property type="evidence" value="ECO:0007669"/>
    <property type="project" value="UniProtKB-EC"/>
</dbReference>
<dbReference type="PANTHER" id="PTHR43856:SF1">
    <property type="entry name" value="MITOCHONDRIAL CARDIOLIPIN HYDROLASE"/>
    <property type="match status" value="1"/>
</dbReference>
<comment type="caution">
    <text evidence="8">The sequence shown here is derived from an EMBL/GenBank/DDBJ whole genome shotgun (WGS) entry which is preliminary data.</text>
</comment>
<dbReference type="PANTHER" id="PTHR43856">
    <property type="entry name" value="CARDIOLIPIN HYDROLASE"/>
    <property type="match status" value="1"/>
</dbReference>
<evidence type="ECO:0000256" key="2">
    <source>
        <dbReference type="ARBA" id="ARBA00008664"/>
    </source>
</evidence>
<keyword evidence="4" id="KW-0378">Hydrolase</keyword>
<sequence length="123" mass="14704">MWIAVAWFTLDEIYNLLIQKRKDGLNIRIIIIDDEINKSKYEQYKSSLNILCYPKFGAYNNNLMHHKFCIIDLEKVIHGSFNWSKKAEYNRETVEVVKSRKSAEEFAEQFKKIRLDILKNTNK</sequence>
<dbReference type="Proteomes" id="UP000284022">
    <property type="component" value="Unassembled WGS sequence"/>
</dbReference>
<dbReference type="PROSITE" id="PS50035">
    <property type="entry name" value="PLD"/>
    <property type="match status" value="1"/>
</dbReference>
<dbReference type="GO" id="GO:0016891">
    <property type="term" value="F:RNA endonuclease activity producing 5'-phosphomonoesters, hydrolytic mechanism"/>
    <property type="evidence" value="ECO:0007669"/>
    <property type="project" value="TreeGrafter"/>
</dbReference>
<reference evidence="8 9" key="1">
    <citation type="submission" date="2018-08" db="EMBL/GenBank/DDBJ databases">
        <title>A genome reference for cultivated species of the human gut microbiota.</title>
        <authorList>
            <person name="Zou Y."/>
            <person name="Xue W."/>
            <person name="Luo G."/>
        </authorList>
    </citation>
    <scope>NUCLEOTIDE SEQUENCE [LARGE SCALE GENOMIC DNA]</scope>
    <source>
        <strain evidence="8 9">AF17-20</strain>
    </source>
</reference>
<dbReference type="EMBL" id="QRXV01000006">
    <property type="protein sequence ID" value="RGU39943.1"/>
    <property type="molecule type" value="Genomic_DNA"/>
</dbReference>
<evidence type="ECO:0000256" key="5">
    <source>
        <dbReference type="ARBA" id="ARBA00022963"/>
    </source>
</evidence>
<evidence type="ECO:0000256" key="1">
    <source>
        <dbReference type="ARBA" id="ARBA00000798"/>
    </source>
</evidence>
<dbReference type="RefSeq" id="WP_117922752.1">
    <property type="nucleotide sequence ID" value="NZ_JAJCMJ010000001.1"/>
</dbReference>
<dbReference type="InterPro" id="IPR025202">
    <property type="entry name" value="PLD-like_dom"/>
</dbReference>
<keyword evidence="6" id="KW-0443">Lipid metabolism</keyword>
<dbReference type="Gene3D" id="3.30.870.10">
    <property type="entry name" value="Endonuclease Chain A"/>
    <property type="match status" value="1"/>
</dbReference>
<comment type="catalytic activity">
    <reaction evidence="1">
        <text>a 1,2-diacyl-sn-glycero-3-phosphocholine + H2O = a 1,2-diacyl-sn-glycero-3-phosphate + choline + H(+)</text>
        <dbReference type="Rhea" id="RHEA:14445"/>
        <dbReference type="ChEBI" id="CHEBI:15354"/>
        <dbReference type="ChEBI" id="CHEBI:15377"/>
        <dbReference type="ChEBI" id="CHEBI:15378"/>
        <dbReference type="ChEBI" id="CHEBI:57643"/>
        <dbReference type="ChEBI" id="CHEBI:58608"/>
        <dbReference type="EC" id="3.1.4.4"/>
    </reaction>
</comment>
<evidence type="ECO:0000256" key="4">
    <source>
        <dbReference type="ARBA" id="ARBA00022801"/>
    </source>
</evidence>
<proteinExistence type="inferred from homology"/>
<accession>A0A412SQF3</accession>
<dbReference type="Pfam" id="PF13091">
    <property type="entry name" value="PLDc_2"/>
    <property type="match status" value="1"/>
</dbReference>
<dbReference type="GO" id="GO:0016042">
    <property type="term" value="P:lipid catabolic process"/>
    <property type="evidence" value="ECO:0007669"/>
    <property type="project" value="UniProtKB-KW"/>
</dbReference>
<evidence type="ECO:0000313" key="9">
    <source>
        <dbReference type="Proteomes" id="UP000284022"/>
    </source>
</evidence>
<protein>
    <recommendedName>
        <fullName evidence="3">phospholipase D</fullName>
        <ecNumber evidence="3">3.1.4.4</ecNumber>
    </recommendedName>
</protein>
<gene>
    <name evidence="8" type="ORF">DWW83_07385</name>
</gene>
<dbReference type="InterPro" id="IPR051406">
    <property type="entry name" value="PLD_domain"/>
</dbReference>
<organism evidence="8 9">
    <name type="scientific">Bacteroides uniformis</name>
    <dbReference type="NCBI Taxonomy" id="820"/>
    <lineage>
        <taxon>Bacteria</taxon>
        <taxon>Pseudomonadati</taxon>
        <taxon>Bacteroidota</taxon>
        <taxon>Bacteroidia</taxon>
        <taxon>Bacteroidales</taxon>
        <taxon>Bacteroidaceae</taxon>
        <taxon>Bacteroides</taxon>
    </lineage>
</organism>
<evidence type="ECO:0000256" key="6">
    <source>
        <dbReference type="ARBA" id="ARBA00023098"/>
    </source>
</evidence>
<dbReference type="AlphaFoldDB" id="A0A412SQF3"/>
<evidence type="ECO:0000256" key="3">
    <source>
        <dbReference type="ARBA" id="ARBA00012027"/>
    </source>
</evidence>
<evidence type="ECO:0000313" key="8">
    <source>
        <dbReference type="EMBL" id="RGU39943.1"/>
    </source>
</evidence>
<feature type="domain" description="PLD phosphodiesterase" evidence="7">
    <location>
        <begin position="60"/>
        <end position="87"/>
    </location>
</feature>
<name>A0A412SQF3_BACUN</name>
<comment type="similarity">
    <text evidence="2">Belongs to the phospholipase D family.</text>
</comment>
<evidence type="ECO:0000259" key="7">
    <source>
        <dbReference type="PROSITE" id="PS50035"/>
    </source>
</evidence>